<accession>A0ABX3FUJ8</accession>
<evidence type="ECO:0000259" key="2">
    <source>
        <dbReference type="Pfam" id="PF11716"/>
    </source>
</evidence>
<reference evidence="3 4" key="1">
    <citation type="submission" date="2016-01" db="EMBL/GenBank/DDBJ databases">
        <title>Streptomyces amritsarensis strain MTCC 11845 genome sequencing and assembly.</title>
        <authorList>
            <person name="Sharma D."/>
            <person name="Nair G.R."/>
            <person name="Kaur G."/>
            <person name="Manhas R.K."/>
            <person name="Mayilraj S."/>
        </authorList>
    </citation>
    <scope>NUCLEOTIDE SEQUENCE [LARGE SCALE GENOMIC DNA]</scope>
    <source>
        <strain evidence="3 4">MTCC 11845</strain>
    </source>
</reference>
<dbReference type="Proteomes" id="UP000187151">
    <property type="component" value="Unassembled WGS sequence"/>
</dbReference>
<dbReference type="SUPFAM" id="SSF109854">
    <property type="entry name" value="DinB/YfiT-like putative metalloenzymes"/>
    <property type="match status" value="1"/>
</dbReference>
<dbReference type="NCBIfam" id="TIGR03083">
    <property type="entry name" value="maleylpyruvate isomerase family mycothiol-dependent enzyme"/>
    <property type="match status" value="1"/>
</dbReference>
<organism evidence="3 4">
    <name type="scientific">Streptomyces amritsarensis</name>
    <dbReference type="NCBI Taxonomy" id="681158"/>
    <lineage>
        <taxon>Bacteria</taxon>
        <taxon>Bacillati</taxon>
        <taxon>Actinomycetota</taxon>
        <taxon>Actinomycetes</taxon>
        <taxon>Kitasatosporales</taxon>
        <taxon>Streptomycetaceae</taxon>
        <taxon>Streptomyces</taxon>
    </lineage>
</organism>
<evidence type="ECO:0000313" key="3">
    <source>
        <dbReference type="EMBL" id="OLZ44354.1"/>
    </source>
</evidence>
<dbReference type="InterPro" id="IPR034660">
    <property type="entry name" value="DinB/YfiT-like"/>
</dbReference>
<evidence type="ECO:0000313" key="4">
    <source>
        <dbReference type="Proteomes" id="UP000187151"/>
    </source>
</evidence>
<dbReference type="InterPro" id="IPR017520">
    <property type="entry name" value="CHP03086"/>
</dbReference>
<proteinExistence type="predicted"/>
<protein>
    <submittedName>
        <fullName evidence="3">TIGR03086 family protein</fullName>
    </submittedName>
</protein>
<sequence length="204" mass="21473">MTGMSLVDLQPQARVVSRLVEGVPGSALASPTPCPEYAVADLLDHVRGLAIAFRDAARKDLGPTTDTAPEPAGPSLPAAWREELPRLLAELAEAWQNPSAWTGMTRAGGVDLPGEIAGAVALDELVIHGWDLARATGQEYVPDQAALRAVHAFLLASAQEERGEDDIFGPVVPVPDAAPLLDRAVGLSGRDPGWTPPSRREAGR</sequence>
<dbReference type="NCBIfam" id="TIGR03086">
    <property type="entry name" value="TIGR03086 family metal-binding protein"/>
    <property type="match status" value="1"/>
</dbReference>
<keyword evidence="4" id="KW-1185">Reference proteome</keyword>
<dbReference type="Gene3D" id="1.20.120.450">
    <property type="entry name" value="dinb family like domain"/>
    <property type="match status" value="1"/>
</dbReference>
<name>A0ABX3FUJ8_9ACTN</name>
<feature type="region of interest" description="Disordered" evidence="1">
    <location>
        <begin position="185"/>
        <end position="204"/>
    </location>
</feature>
<feature type="domain" description="Mycothiol-dependent maleylpyruvate isomerase metal-binding" evidence="2">
    <location>
        <begin position="11"/>
        <end position="133"/>
    </location>
</feature>
<dbReference type="RefSeq" id="WP_076047036.1">
    <property type="nucleotide sequence ID" value="NZ_MQUR01000172.1"/>
</dbReference>
<evidence type="ECO:0000256" key="1">
    <source>
        <dbReference type="SAM" id="MobiDB-lite"/>
    </source>
</evidence>
<dbReference type="Pfam" id="PF11716">
    <property type="entry name" value="MDMPI_N"/>
    <property type="match status" value="1"/>
</dbReference>
<dbReference type="InterPro" id="IPR024344">
    <property type="entry name" value="MDMPI_metal-binding"/>
</dbReference>
<dbReference type="InterPro" id="IPR017517">
    <property type="entry name" value="Maleyloyr_isom"/>
</dbReference>
<comment type="caution">
    <text evidence="3">The sequence shown here is derived from an EMBL/GenBank/DDBJ whole genome shotgun (WGS) entry which is preliminary data.</text>
</comment>
<dbReference type="EMBL" id="MQUR01000172">
    <property type="protein sequence ID" value="OLZ44354.1"/>
    <property type="molecule type" value="Genomic_DNA"/>
</dbReference>
<gene>
    <name evidence="3" type="ORF">AVW11_34975</name>
</gene>